<organism evidence="2 3">
    <name type="scientific">Sphingomonas rhizophila</name>
    <dbReference type="NCBI Taxonomy" id="2071607"/>
    <lineage>
        <taxon>Bacteria</taxon>
        <taxon>Pseudomonadati</taxon>
        <taxon>Pseudomonadota</taxon>
        <taxon>Alphaproteobacteria</taxon>
        <taxon>Sphingomonadales</taxon>
        <taxon>Sphingomonadaceae</taxon>
        <taxon>Sphingomonas</taxon>
    </lineage>
</organism>
<dbReference type="Gene3D" id="3.40.50.2000">
    <property type="entry name" value="Glycogen Phosphorylase B"/>
    <property type="match status" value="2"/>
</dbReference>
<dbReference type="EMBL" id="CP060717">
    <property type="protein sequence ID" value="QNN65604.1"/>
    <property type="molecule type" value="Genomic_DNA"/>
</dbReference>
<keyword evidence="3" id="KW-1185">Reference proteome</keyword>
<dbReference type="AlphaFoldDB" id="A0A7G9SCM9"/>
<dbReference type="RefSeq" id="WP_187542595.1">
    <property type="nucleotide sequence ID" value="NZ_CP060717.1"/>
</dbReference>
<dbReference type="KEGG" id="srhi:H9L12_03235"/>
<dbReference type="CDD" id="cd03801">
    <property type="entry name" value="GT4_PimA-like"/>
    <property type="match status" value="1"/>
</dbReference>
<dbReference type="SUPFAM" id="SSF53756">
    <property type="entry name" value="UDP-Glycosyltransferase/glycogen phosphorylase"/>
    <property type="match status" value="1"/>
</dbReference>
<dbReference type="Pfam" id="PF00534">
    <property type="entry name" value="Glycos_transf_1"/>
    <property type="match status" value="1"/>
</dbReference>
<name>A0A7G9SCM9_9SPHN</name>
<dbReference type="GO" id="GO:0016757">
    <property type="term" value="F:glycosyltransferase activity"/>
    <property type="evidence" value="ECO:0007669"/>
    <property type="project" value="InterPro"/>
</dbReference>
<sequence length="395" mass="44093">MGKAKEVIGYLSGPVDGPAVYAKWKAGEALDYFGTSYLSQFLTVVRDRGARPVIVTYNDQPDSRIEVDDAVFYNIRRFEYPGLGYHRDVIQRIRRSADVMIDEGAATVVMTESSPYWFAARKMGRRGTKLLPALHGQLWSTHRAKRLTHRILEWFNGRWFFRPFVRQTIVASDAIARQVEQITERLRPQPQVFLPTYDPAAFAAIPAPVRGPSEPFRILVAGRIEADKGVFDMIAAGQWMKRRGLDFEFHFCGEGTALAAAKHEAAEVDLSNQFVFHGFCKRDELITMFGRSHAVAVPTRSELEEGFAMIVAEAVLAGRPVVTSRVCPALAYVRPAAVEVPPDDVAAYAAAFERLMTDRDFYDAKVAATRQCQAQFYDPANSYGAKLAEALDALG</sequence>
<reference evidence="2 3" key="1">
    <citation type="submission" date="2020-08" db="EMBL/GenBank/DDBJ databases">
        <title>Genome sequence of Sphingomonas rhizophila KACC 19189T.</title>
        <authorList>
            <person name="Hyun D.-W."/>
            <person name="Bae J.-W."/>
        </authorList>
    </citation>
    <scope>NUCLEOTIDE SEQUENCE [LARGE SCALE GENOMIC DNA]</scope>
    <source>
        <strain evidence="2 3">KACC 19189</strain>
    </source>
</reference>
<proteinExistence type="predicted"/>
<accession>A0A7G9SCM9</accession>
<dbReference type="Proteomes" id="UP000515955">
    <property type="component" value="Chromosome"/>
</dbReference>
<protein>
    <submittedName>
        <fullName evidence="2">Glycosyltransferase family 4 protein</fullName>
    </submittedName>
</protein>
<dbReference type="PANTHER" id="PTHR12526">
    <property type="entry name" value="GLYCOSYLTRANSFERASE"/>
    <property type="match status" value="1"/>
</dbReference>
<evidence type="ECO:0000259" key="1">
    <source>
        <dbReference type="Pfam" id="PF00534"/>
    </source>
</evidence>
<keyword evidence="2" id="KW-0808">Transferase</keyword>
<feature type="domain" description="Glycosyl transferase family 1" evidence="1">
    <location>
        <begin position="212"/>
        <end position="363"/>
    </location>
</feature>
<gene>
    <name evidence="2" type="ORF">H9L12_03235</name>
</gene>
<dbReference type="InterPro" id="IPR001296">
    <property type="entry name" value="Glyco_trans_1"/>
</dbReference>
<evidence type="ECO:0000313" key="3">
    <source>
        <dbReference type="Proteomes" id="UP000515955"/>
    </source>
</evidence>
<evidence type="ECO:0000313" key="2">
    <source>
        <dbReference type="EMBL" id="QNN65604.1"/>
    </source>
</evidence>